<dbReference type="FunFam" id="2.40.10.10:FF:000038">
    <property type="entry name" value="Serine protease"/>
    <property type="match status" value="1"/>
</dbReference>
<dbReference type="InterPro" id="IPR018114">
    <property type="entry name" value="TRYPSIN_HIS"/>
</dbReference>
<evidence type="ECO:0000313" key="10">
    <source>
        <dbReference type="Proteomes" id="UP000198287"/>
    </source>
</evidence>
<dbReference type="PANTHER" id="PTHR24258">
    <property type="entry name" value="SERINE PROTEASE-RELATED"/>
    <property type="match status" value="1"/>
</dbReference>
<comment type="subcellular location">
    <subcellularLocation>
        <location evidence="1">Secreted</location>
    </subcellularLocation>
</comment>
<dbReference type="InterPro" id="IPR001314">
    <property type="entry name" value="Peptidase_S1A"/>
</dbReference>
<accession>A0A226E6U6</accession>
<keyword evidence="2" id="KW-0964">Secreted</keyword>
<dbReference type="Pfam" id="PF18322">
    <property type="entry name" value="CLIP_1"/>
    <property type="match status" value="1"/>
</dbReference>
<feature type="signal peptide" evidence="7">
    <location>
        <begin position="1"/>
        <end position="33"/>
    </location>
</feature>
<dbReference type="InterPro" id="IPR009003">
    <property type="entry name" value="Peptidase_S1_PA"/>
</dbReference>
<evidence type="ECO:0000313" key="9">
    <source>
        <dbReference type="EMBL" id="OXA53078.1"/>
    </source>
</evidence>
<evidence type="ECO:0000256" key="1">
    <source>
        <dbReference type="ARBA" id="ARBA00004613"/>
    </source>
</evidence>
<feature type="region of interest" description="Disordered" evidence="6">
    <location>
        <begin position="50"/>
        <end position="85"/>
    </location>
</feature>
<dbReference type="STRING" id="158441.A0A226E6U6"/>
<keyword evidence="7" id="KW-0732">Signal</keyword>
<reference evidence="9 10" key="1">
    <citation type="submission" date="2015-12" db="EMBL/GenBank/DDBJ databases">
        <title>The genome of Folsomia candida.</title>
        <authorList>
            <person name="Faddeeva A."/>
            <person name="Derks M.F."/>
            <person name="Anvar Y."/>
            <person name="Smit S."/>
            <person name="Van Straalen N."/>
            <person name="Roelofs D."/>
        </authorList>
    </citation>
    <scope>NUCLEOTIDE SEQUENCE [LARGE SCALE GENOMIC DNA]</scope>
    <source>
        <strain evidence="9 10">VU population</strain>
        <tissue evidence="9">Whole body</tissue>
    </source>
</reference>
<keyword evidence="10" id="KW-1185">Reference proteome</keyword>
<keyword evidence="3" id="KW-1015">Disulfide bond</keyword>
<dbReference type="OrthoDB" id="6261922at2759"/>
<dbReference type="Gene3D" id="2.40.10.10">
    <property type="entry name" value="Trypsin-like serine proteases"/>
    <property type="match status" value="2"/>
</dbReference>
<evidence type="ECO:0000256" key="4">
    <source>
        <dbReference type="ARBA" id="ARBA00068096"/>
    </source>
</evidence>
<evidence type="ECO:0000256" key="7">
    <source>
        <dbReference type="SAM" id="SignalP"/>
    </source>
</evidence>
<dbReference type="PROSITE" id="PS00134">
    <property type="entry name" value="TRYPSIN_HIS"/>
    <property type="match status" value="1"/>
</dbReference>
<dbReference type="AlphaFoldDB" id="A0A226E6U6"/>
<evidence type="ECO:0000256" key="6">
    <source>
        <dbReference type="SAM" id="MobiDB-lite"/>
    </source>
</evidence>
<gene>
    <name evidence="9" type="ORF">Fcan01_12042</name>
</gene>
<dbReference type="Proteomes" id="UP000198287">
    <property type="component" value="Unassembled WGS sequence"/>
</dbReference>
<comment type="caution">
    <text evidence="9">The sequence shown here is derived from an EMBL/GenBank/DDBJ whole genome shotgun (WGS) entry which is preliminary data.</text>
</comment>
<dbReference type="PRINTS" id="PR00722">
    <property type="entry name" value="CHYMOTRYPSIN"/>
</dbReference>
<sequence>MGPHLLLSKLFPHHHQQILQVAMLLLVISSCGAITTTRNKKEINSIINTTSNTTTSTTGTSTSINVNLNKPSTEEVRDGSPPKSLPILLEQIGQADLSSAATPSLIGGGSDGGRQARSSGWVWKESTEGPSSEEKNETKGVDQDEGGGAQAVGDGAEGRGYYTFGDRWTTSPYPSTSTSAGGACICVPYYLCDEGQVVTIIDIRHGWGCNSVLEVCCRNPRPTVPTVPTIPPPYPTPVPTSPPITAQPGFTPQCGTLNPNGVNARILGFKDSESQFGEYPWMAAILESKFIRGKWVLQFLCGASLITPQVVLSAAHCVKGKRVSNLIIRLGEWDTQSTNEFYPYQDKKVTDMVIHPEFYSGGLYNDIALLFLRTSSILAPHIDTICLPRSQSPSLTEYDPSSCWATGWGKNAFGPTGQYQAIMREVELAITPNDACQSALRKTNLGPNFNLHSSFICAGGQKGLDTCIGDGGGPLVCPSLYDPWRYILVGITSWGIKCGTYAVPGVYTNVPKFRSWIDSEIYQRLPYNASRWTLPLPPQGG</sequence>
<evidence type="ECO:0000256" key="5">
    <source>
        <dbReference type="ARBA" id="ARBA00076468"/>
    </source>
</evidence>
<dbReference type="SUPFAM" id="SSF50494">
    <property type="entry name" value="Trypsin-like serine proteases"/>
    <property type="match status" value="1"/>
</dbReference>
<dbReference type="PANTHER" id="PTHR24258:SF129">
    <property type="entry name" value="LP15124P-RELATED"/>
    <property type="match status" value="1"/>
</dbReference>
<dbReference type="InterPro" id="IPR043504">
    <property type="entry name" value="Peptidase_S1_PA_chymotrypsin"/>
</dbReference>
<feature type="compositionally biased region" description="Low complexity" evidence="6">
    <location>
        <begin position="50"/>
        <end position="65"/>
    </location>
</feature>
<dbReference type="InterPro" id="IPR001254">
    <property type="entry name" value="Trypsin_dom"/>
</dbReference>
<evidence type="ECO:0000256" key="2">
    <source>
        <dbReference type="ARBA" id="ARBA00022525"/>
    </source>
</evidence>
<dbReference type="Pfam" id="PF00089">
    <property type="entry name" value="Trypsin"/>
    <property type="match status" value="1"/>
</dbReference>
<evidence type="ECO:0000256" key="3">
    <source>
        <dbReference type="ARBA" id="ARBA00023157"/>
    </source>
</evidence>
<feature type="region of interest" description="Disordered" evidence="6">
    <location>
        <begin position="100"/>
        <end position="158"/>
    </location>
</feature>
<evidence type="ECO:0000259" key="8">
    <source>
        <dbReference type="PROSITE" id="PS50240"/>
    </source>
</evidence>
<dbReference type="PROSITE" id="PS50240">
    <property type="entry name" value="TRYPSIN_DOM"/>
    <property type="match status" value="1"/>
</dbReference>
<organism evidence="9 10">
    <name type="scientific">Folsomia candida</name>
    <name type="common">Springtail</name>
    <dbReference type="NCBI Taxonomy" id="158441"/>
    <lineage>
        <taxon>Eukaryota</taxon>
        <taxon>Metazoa</taxon>
        <taxon>Ecdysozoa</taxon>
        <taxon>Arthropoda</taxon>
        <taxon>Hexapoda</taxon>
        <taxon>Collembola</taxon>
        <taxon>Entomobryomorpha</taxon>
        <taxon>Isotomoidea</taxon>
        <taxon>Isotomidae</taxon>
        <taxon>Proisotominae</taxon>
        <taxon>Folsomia</taxon>
    </lineage>
</organism>
<name>A0A226E6U6_FOLCA</name>
<dbReference type="SMART" id="SM00020">
    <property type="entry name" value="Tryp_SPc"/>
    <property type="match status" value="1"/>
</dbReference>
<dbReference type="GO" id="GO:0005576">
    <property type="term" value="C:extracellular region"/>
    <property type="evidence" value="ECO:0007669"/>
    <property type="project" value="UniProtKB-SubCell"/>
</dbReference>
<dbReference type="InterPro" id="IPR041515">
    <property type="entry name" value="PPAF-2-like_Clip"/>
</dbReference>
<dbReference type="CDD" id="cd00190">
    <property type="entry name" value="Tryp_SPc"/>
    <property type="match status" value="1"/>
</dbReference>
<feature type="compositionally biased region" description="Basic and acidic residues" evidence="6">
    <location>
        <begin position="132"/>
        <end position="142"/>
    </location>
</feature>
<proteinExistence type="predicted"/>
<feature type="chain" id="PRO_5012217707" description="Phenoloxidase-activating factor 2" evidence="7">
    <location>
        <begin position="34"/>
        <end position="541"/>
    </location>
</feature>
<feature type="domain" description="Peptidase S1" evidence="8">
    <location>
        <begin position="266"/>
        <end position="522"/>
    </location>
</feature>
<dbReference type="GO" id="GO:0004252">
    <property type="term" value="F:serine-type endopeptidase activity"/>
    <property type="evidence" value="ECO:0007669"/>
    <property type="project" value="InterPro"/>
</dbReference>
<dbReference type="GO" id="GO:0006508">
    <property type="term" value="P:proteolysis"/>
    <property type="evidence" value="ECO:0007669"/>
    <property type="project" value="InterPro"/>
</dbReference>
<protein>
    <recommendedName>
        <fullName evidence="4">Phenoloxidase-activating factor 2</fullName>
    </recommendedName>
    <alternativeName>
        <fullName evidence="5">Prophenoloxidase-activating factor II</fullName>
    </alternativeName>
</protein>
<dbReference type="EMBL" id="LNIX01000006">
    <property type="protein sequence ID" value="OXA53078.1"/>
    <property type="molecule type" value="Genomic_DNA"/>
</dbReference>